<evidence type="ECO:0000313" key="2">
    <source>
        <dbReference type="Proteomes" id="UP000231179"/>
    </source>
</evidence>
<protein>
    <submittedName>
        <fullName evidence="1">Uncharacterized protein</fullName>
    </submittedName>
</protein>
<dbReference type="AlphaFoldDB" id="A0A2K8KJK0"/>
<name>A0A2K8KJK0_9MOLU</name>
<gene>
    <name evidence="1" type="ORF">SCLAR_v1c12420</name>
</gene>
<reference evidence="1 2" key="1">
    <citation type="submission" date="2017-11" db="EMBL/GenBank/DDBJ databases">
        <title>Complete genome sequence of Spiroplasma clarkii CN-5 (DSM 19994).</title>
        <authorList>
            <person name="Tsai Y.-M."/>
            <person name="Chang A."/>
            <person name="Lo W.-S."/>
            <person name="Kuo C.-H."/>
        </authorList>
    </citation>
    <scope>NUCLEOTIDE SEQUENCE [LARGE SCALE GENOMIC DNA]</scope>
    <source>
        <strain evidence="1 2">CN-5</strain>
    </source>
</reference>
<dbReference type="EMBL" id="CP024870">
    <property type="protein sequence ID" value="ATX71542.1"/>
    <property type="molecule type" value="Genomic_DNA"/>
</dbReference>
<organism evidence="1 2">
    <name type="scientific">Spiroplasma clarkii</name>
    <dbReference type="NCBI Taxonomy" id="2139"/>
    <lineage>
        <taxon>Bacteria</taxon>
        <taxon>Bacillati</taxon>
        <taxon>Mycoplasmatota</taxon>
        <taxon>Mollicutes</taxon>
        <taxon>Entomoplasmatales</taxon>
        <taxon>Spiroplasmataceae</taxon>
        <taxon>Spiroplasma</taxon>
    </lineage>
</organism>
<dbReference type="Proteomes" id="UP000231179">
    <property type="component" value="Chromosome"/>
</dbReference>
<proteinExistence type="predicted"/>
<keyword evidence="2" id="KW-1185">Reference proteome</keyword>
<accession>A0A2K8KJK0</accession>
<sequence length="41" mass="4862">MKLLTVTNISQYLISEWLDVVHSLTEWFEKILETEQLLLIA</sequence>
<evidence type="ECO:0000313" key="1">
    <source>
        <dbReference type="EMBL" id="ATX71542.1"/>
    </source>
</evidence>